<dbReference type="Proteomes" id="UP001494902">
    <property type="component" value="Unassembled WGS sequence"/>
</dbReference>
<sequence length="450" mass="48435">MSALDVGTAPGRRSGARGQAPQAPLGKNVANPSTALTAAERRADRYRLRRVLWEVSGLAGVRKCGRVSRTGEGGPTLRITGPEGSRVAGYAGLVSCGVMSCPCCASKVGARRAAEIETVVERVHAEGGSAALITLTARHHSGLSLVSTVEAVTYAWGRVTSGAAYAAEVARYGITGWVCVLETTHSEAAGFHPHRHALVLFDSPMSQEMVEELAGAWFERWRRGLVRYGCPDAEDNGKTTHRRCSESCRSVYEPIAGKGGLDVRRADGPGVLGSYLSKIQLELSGSAHKRGRGGCTRIGQPGHECDGRCPTASRTPFQILADFAATGNADDWDLFAEYERAMPRRRTMTWSVGTRERYGVEIITDDEIVEDDMGGEDTLVLPRESWREIRNHSEELLTAAERDGASGAIVWLNDRGLSWSWATPFKRLPPPPGPRVAPGSRALLALGMTA</sequence>
<evidence type="ECO:0000256" key="2">
    <source>
        <dbReference type="ARBA" id="ARBA00022705"/>
    </source>
</evidence>
<comment type="similarity">
    <text evidence="1">Belongs to the Gram-positive plasmids replication protein type 1 family.</text>
</comment>
<keyword evidence="5" id="KW-1185">Reference proteome</keyword>
<dbReference type="RefSeq" id="WP_349298235.1">
    <property type="nucleotide sequence ID" value="NZ_JBEDNQ010000004.1"/>
</dbReference>
<protein>
    <submittedName>
        <fullName evidence="4">Protein rep</fullName>
    </submittedName>
</protein>
<name>A0ABV1KAA0_9PSEU</name>
<organism evidence="4 5">
    <name type="scientific">Pseudonocardia nematodicida</name>
    <dbReference type="NCBI Taxonomy" id="1206997"/>
    <lineage>
        <taxon>Bacteria</taxon>
        <taxon>Bacillati</taxon>
        <taxon>Actinomycetota</taxon>
        <taxon>Actinomycetes</taxon>
        <taxon>Pseudonocardiales</taxon>
        <taxon>Pseudonocardiaceae</taxon>
        <taxon>Pseudonocardia</taxon>
    </lineage>
</organism>
<evidence type="ECO:0000256" key="3">
    <source>
        <dbReference type="SAM" id="MobiDB-lite"/>
    </source>
</evidence>
<accession>A0ABV1KAA0</accession>
<gene>
    <name evidence="4" type="ORF">WIS52_11870</name>
</gene>
<dbReference type="InterPro" id="IPR000989">
    <property type="entry name" value="Rep"/>
</dbReference>
<feature type="region of interest" description="Disordered" evidence="3">
    <location>
        <begin position="1"/>
        <end position="36"/>
    </location>
</feature>
<evidence type="ECO:0000256" key="1">
    <source>
        <dbReference type="ARBA" id="ARBA00008909"/>
    </source>
</evidence>
<comment type="caution">
    <text evidence="4">The sequence shown here is derived from an EMBL/GenBank/DDBJ whole genome shotgun (WGS) entry which is preliminary data.</text>
</comment>
<evidence type="ECO:0000313" key="4">
    <source>
        <dbReference type="EMBL" id="MEQ3551169.1"/>
    </source>
</evidence>
<dbReference type="Pfam" id="PF01446">
    <property type="entry name" value="Rep_1"/>
    <property type="match status" value="1"/>
</dbReference>
<reference evidence="4 5" key="1">
    <citation type="submission" date="2024-03" db="EMBL/GenBank/DDBJ databases">
        <title>Draft genome sequence of Pseudonocardia nematodicida JCM 31783.</title>
        <authorList>
            <person name="Butdee W."/>
            <person name="Duangmal K."/>
        </authorList>
    </citation>
    <scope>NUCLEOTIDE SEQUENCE [LARGE SCALE GENOMIC DNA]</scope>
    <source>
        <strain evidence="4 5">JCM 31783</strain>
    </source>
</reference>
<evidence type="ECO:0000313" key="5">
    <source>
        <dbReference type="Proteomes" id="UP001494902"/>
    </source>
</evidence>
<proteinExistence type="inferred from homology"/>
<dbReference type="EMBL" id="JBEDNQ010000004">
    <property type="protein sequence ID" value="MEQ3551169.1"/>
    <property type="molecule type" value="Genomic_DNA"/>
</dbReference>
<keyword evidence="2" id="KW-0235">DNA replication</keyword>